<evidence type="ECO:0000313" key="1">
    <source>
        <dbReference type="EMBL" id="MEL1242525.1"/>
    </source>
</evidence>
<gene>
    <name evidence="1" type="ORF">AAEO59_15820</name>
</gene>
<accession>A0ABU9HQV4</accession>
<reference evidence="1 2" key="1">
    <citation type="submission" date="2024-04" db="EMBL/GenBank/DDBJ databases">
        <title>Flavobacterium sp. DGU99 16S ribosomal RNA gene Genome sequencing and assembly.</title>
        <authorList>
            <person name="Park S."/>
        </authorList>
    </citation>
    <scope>NUCLEOTIDE SEQUENCE [LARGE SCALE GENOMIC DNA]</scope>
    <source>
        <strain evidence="1 2">DGU99</strain>
    </source>
</reference>
<proteinExistence type="predicted"/>
<name>A0ABU9HQV4_9FLAO</name>
<comment type="caution">
    <text evidence="1">The sequence shown here is derived from an EMBL/GenBank/DDBJ whole genome shotgun (WGS) entry which is preliminary data.</text>
</comment>
<keyword evidence="2" id="KW-1185">Reference proteome</keyword>
<protein>
    <recommendedName>
        <fullName evidence="3">Transposase</fullName>
    </recommendedName>
</protein>
<dbReference type="Proteomes" id="UP001398556">
    <property type="component" value="Unassembled WGS sequence"/>
</dbReference>
<evidence type="ECO:0008006" key="3">
    <source>
        <dbReference type="Google" id="ProtNLM"/>
    </source>
</evidence>
<evidence type="ECO:0000313" key="2">
    <source>
        <dbReference type="Proteomes" id="UP001398556"/>
    </source>
</evidence>
<organism evidence="1 2">
    <name type="scientific">Flavobacterium flavipallidum</name>
    <dbReference type="NCBI Taxonomy" id="3139140"/>
    <lineage>
        <taxon>Bacteria</taxon>
        <taxon>Pseudomonadati</taxon>
        <taxon>Bacteroidota</taxon>
        <taxon>Flavobacteriia</taxon>
        <taxon>Flavobacteriales</taxon>
        <taxon>Flavobacteriaceae</taxon>
        <taxon>Flavobacterium</taxon>
    </lineage>
</organism>
<dbReference type="EMBL" id="JBBYHU010000049">
    <property type="protein sequence ID" value="MEL1242525.1"/>
    <property type="molecule type" value="Genomic_DNA"/>
</dbReference>
<dbReference type="RefSeq" id="WP_341701717.1">
    <property type="nucleotide sequence ID" value="NZ_JBBYHU010000049.1"/>
</dbReference>
<sequence>MEIIIKKIWHRNAFRIAILFRYDIHIINKIKSFGATYSKTLKCWYVDYNTESYKILKTNFENISIEKPNEETILSPQQLTDTNRDLSAIAQSKIQLDSTLKSNPEHTLETIPLEQKLRVRLLTNIGKYWVFKMQYHQSISKQLLAIKGVYWNGNYKCYMALRHPEVKIQIGKIFETHSLFGEDYLSKEKTHKGEKIILKPHPEDLSWMEVHPPKLIAVHEKL</sequence>